<dbReference type="Proteomes" id="UP000019151">
    <property type="component" value="Chromosome"/>
</dbReference>
<gene>
    <name evidence="1" type="ORF">J421_0414</name>
</gene>
<accession>W0RAY7</accession>
<protein>
    <submittedName>
        <fullName evidence="1">Uncharacterized protein</fullName>
    </submittedName>
</protein>
<dbReference type="AlphaFoldDB" id="W0RAY7"/>
<evidence type="ECO:0000313" key="2">
    <source>
        <dbReference type="Proteomes" id="UP000019151"/>
    </source>
</evidence>
<organism evidence="1 2">
    <name type="scientific">Gemmatirosa kalamazoonensis</name>
    <dbReference type="NCBI Taxonomy" id="861299"/>
    <lineage>
        <taxon>Bacteria</taxon>
        <taxon>Pseudomonadati</taxon>
        <taxon>Gemmatimonadota</taxon>
        <taxon>Gemmatimonadia</taxon>
        <taxon>Gemmatimonadales</taxon>
        <taxon>Gemmatimonadaceae</taxon>
        <taxon>Gemmatirosa</taxon>
    </lineage>
</organism>
<proteinExistence type="predicted"/>
<dbReference type="EMBL" id="CP007128">
    <property type="protein sequence ID" value="AHG87951.1"/>
    <property type="molecule type" value="Genomic_DNA"/>
</dbReference>
<dbReference type="KEGG" id="gba:J421_0414"/>
<evidence type="ECO:0000313" key="1">
    <source>
        <dbReference type="EMBL" id="AHG87951.1"/>
    </source>
</evidence>
<dbReference type="InParanoid" id="W0RAY7"/>
<dbReference type="HOGENOM" id="CLU_1624755_0_0_0"/>
<sequence>MAYGTLGGGMTVPFPDARHGARRELHRDQPGREGIEAELVSRLTAGLGSESTRRSLVRCLDGELSGQAALMQLLLAGTSVTALRELVDEITARADADSRAGDSLVRDRADALTRLFVENEAACARAAARLARAEEPRASTDEPAADEVTYYERLFEQLVTREA</sequence>
<name>W0RAY7_9BACT</name>
<keyword evidence="2" id="KW-1185">Reference proteome</keyword>
<reference evidence="1 2" key="1">
    <citation type="journal article" date="2014" name="Genome Announc.">
        <title>Genome Sequence and Methylome of Soil Bacterium Gemmatirosa kalamazoonensis KBS708T, a Member of the Rarely Cultivated Gemmatimonadetes Phylum.</title>
        <authorList>
            <person name="Debruyn J.M."/>
            <person name="Radosevich M."/>
            <person name="Wommack K.E."/>
            <person name="Polson S.W."/>
            <person name="Hauser L.J."/>
            <person name="Fawaz M.N."/>
            <person name="Korlach J."/>
            <person name="Tsai Y.C."/>
        </authorList>
    </citation>
    <scope>NUCLEOTIDE SEQUENCE [LARGE SCALE GENOMIC DNA]</scope>
    <source>
        <strain evidence="1 2">KBS708</strain>
    </source>
</reference>